<reference evidence="2" key="1">
    <citation type="journal article" date="2022" name="bioRxiv">
        <title>Sequencing and chromosome-scale assembly of the giantPleurodeles waltlgenome.</title>
        <authorList>
            <person name="Brown T."/>
            <person name="Elewa A."/>
            <person name="Iarovenko S."/>
            <person name="Subramanian E."/>
            <person name="Araus A.J."/>
            <person name="Petzold A."/>
            <person name="Susuki M."/>
            <person name="Suzuki K.-i.T."/>
            <person name="Hayashi T."/>
            <person name="Toyoda A."/>
            <person name="Oliveira C."/>
            <person name="Osipova E."/>
            <person name="Leigh N.D."/>
            <person name="Simon A."/>
            <person name="Yun M.H."/>
        </authorList>
    </citation>
    <scope>NUCLEOTIDE SEQUENCE</scope>
    <source>
        <strain evidence="2">20211129_DDA</strain>
        <tissue evidence="2">Liver</tissue>
    </source>
</reference>
<evidence type="ECO:0000256" key="1">
    <source>
        <dbReference type="SAM" id="MobiDB-lite"/>
    </source>
</evidence>
<gene>
    <name evidence="2" type="ORF">NDU88_011965</name>
</gene>
<protein>
    <submittedName>
        <fullName evidence="2">Uncharacterized protein</fullName>
    </submittedName>
</protein>
<accession>A0AAV7R0B5</accession>
<evidence type="ECO:0000313" key="3">
    <source>
        <dbReference type="Proteomes" id="UP001066276"/>
    </source>
</evidence>
<comment type="caution">
    <text evidence="2">The sequence shown here is derived from an EMBL/GenBank/DDBJ whole genome shotgun (WGS) entry which is preliminary data.</text>
</comment>
<dbReference type="GO" id="GO:0016020">
    <property type="term" value="C:membrane"/>
    <property type="evidence" value="ECO:0007669"/>
    <property type="project" value="InterPro"/>
</dbReference>
<name>A0AAV7R0B5_PLEWA</name>
<feature type="non-terminal residue" evidence="2">
    <location>
        <position position="72"/>
    </location>
</feature>
<dbReference type="AlphaFoldDB" id="A0AAV7R0B5"/>
<dbReference type="EMBL" id="JANPWB010000010">
    <property type="protein sequence ID" value="KAJ1145680.1"/>
    <property type="molecule type" value="Genomic_DNA"/>
</dbReference>
<feature type="non-terminal residue" evidence="2">
    <location>
        <position position="1"/>
    </location>
</feature>
<dbReference type="Pfam" id="PF06809">
    <property type="entry name" value="NPDC1"/>
    <property type="match status" value="1"/>
</dbReference>
<dbReference type="InterPro" id="IPR009635">
    <property type="entry name" value="NPDC1"/>
</dbReference>
<keyword evidence="3" id="KW-1185">Reference proteome</keyword>
<evidence type="ECO:0000313" key="2">
    <source>
        <dbReference type="EMBL" id="KAJ1145680.1"/>
    </source>
</evidence>
<dbReference type="Proteomes" id="UP001066276">
    <property type="component" value="Chromosome 6"/>
</dbReference>
<feature type="region of interest" description="Disordered" evidence="1">
    <location>
        <begin position="1"/>
        <end position="23"/>
    </location>
</feature>
<feature type="compositionally biased region" description="Polar residues" evidence="1">
    <location>
        <begin position="1"/>
        <end position="16"/>
    </location>
</feature>
<organism evidence="2 3">
    <name type="scientific">Pleurodeles waltl</name>
    <name type="common">Iberian ribbed newt</name>
    <dbReference type="NCBI Taxonomy" id="8319"/>
    <lineage>
        <taxon>Eukaryota</taxon>
        <taxon>Metazoa</taxon>
        <taxon>Chordata</taxon>
        <taxon>Craniata</taxon>
        <taxon>Vertebrata</taxon>
        <taxon>Euteleostomi</taxon>
        <taxon>Amphibia</taxon>
        <taxon>Batrachia</taxon>
        <taxon>Caudata</taxon>
        <taxon>Salamandroidea</taxon>
        <taxon>Salamandridae</taxon>
        <taxon>Pleurodelinae</taxon>
        <taxon>Pleurodeles</taxon>
    </lineage>
</organism>
<sequence length="72" mass="7783">GEFQRSSPWSTVSLGRTTEDTADHHCPGSLACTMQRRHPCPEGSVHCGSCLDNHVEDAEDTDGRCVPKATSQ</sequence>
<proteinExistence type="predicted"/>